<dbReference type="GO" id="GO:0003824">
    <property type="term" value="F:catalytic activity"/>
    <property type="evidence" value="ECO:0007669"/>
    <property type="project" value="InterPro"/>
</dbReference>
<dbReference type="PANTHER" id="PTHR36930">
    <property type="entry name" value="METAL-SULFUR CLUSTER BIOSYNTHESIS PROTEINS YUAD-RELATED"/>
    <property type="match status" value="1"/>
</dbReference>
<dbReference type="EMBL" id="CAFBPU010000079">
    <property type="protein sequence ID" value="CAB5040479.1"/>
    <property type="molecule type" value="Genomic_DNA"/>
</dbReference>
<reference evidence="3" key="1">
    <citation type="submission" date="2020-05" db="EMBL/GenBank/DDBJ databases">
        <authorList>
            <person name="Chiriac C."/>
            <person name="Salcher M."/>
            <person name="Ghai R."/>
            <person name="Kavagutti S V."/>
        </authorList>
    </citation>
    <scope>NUCLEOTIDE SEQUENCE</scope>
</reference>
<proteinExistence type="predicted"/>
<dbReference type="Pfam" id="PF03473">
    <property type="entry name" value="MOSC"/>
    <property type="match status" value="1"/>
</dbReference>
<sequence>MIVHPTAAVIGCHVWPAGSGVPIAADPLVLDWGGPVGDRHHGLTMRAGSRQSRYVAKGTEVRNHRQVSIVEESELDEVAASLGIASIGPGLVADNIYLSGAAGLTALPPMTRLVFSSGAVVVLGGENDPCAITGRLVAAVHGTAPSAFTRAAAGKRGVTGWVECPGEIRPGDTAEIRGK</sequence>
<evidence type="ECO:0000313" key="2">
    <source>
        <dbReference type="EMBL" id="CAB4846715.1"/>
    </source>
</evidence>
<dbReference type="GO" id="GO:0030170">
    <property type="term" value="F:pyridoxal phosphate binding"/>
    <property type="evidence" value="ECO:0007669"/>
    <property type="project" value="InterPro"/>
</dbReference>
<dbReference type="GO" id="GO:0030151">
    <property type="term" value="F:molybdenum ion binding"/>
    <property type="evidence" value="ECO:0007669"/>
    <property type="project" value="InterPro"/>
</dbReference>
<dbReference type="SUPFAM" id="SSF50800">
    <property type="entry name" value="PK beta-barrel domain-like"/>
    <property type="match status" value="1"/>
</dbReference>
<dbReference type="InterPro" id="IPR011037">
    <property type="entry name" value="Pyrv_Knase-like_insert_dom_sf"/>
</dbReference>
<dbReference type="Gene3D" id="2.40.33.20">
    <property type="entry name" value="PK beta-barrel domain-like"/>
    <property type="match status" value="1"/>
</dbReference>
<evidence type="ECO:0000313" key="3">
    <source>
        <dbReference type="EMBL" id="CAB5040479.1"/>
    </source>
</evidence>
<evidence type="ECO:0000259" key="1">
    <source>
        <dbReference type="PROSITE" id="PS51340"/>
    </source>
</evidence>
<dbReference type="AlphaFoldDB" id="A0A6J7SGS2"/>
<protein>
    <submittedName>
        <fullName evidence="3">Unannotated protein</fullName>
    </submittedName>
</protein>
<dbReference type="EMBL" id="CAFBIZ010000020">
    <property type="protein sequence ID" value="CAB4846715.1"/>
    <property type="molecule type" value="Genomic_DNA"/>
</dbReference>
<organism evidence="3">
    <name type="scientific">freshwater metagenome</name>
    <dbReference type="NCBI Taxonomy" id="449393"/>
    <lineage>
        <taxon>unclassified sequences</taxon>
        <taxon>metagenomes</taxon>
        <taxon>ecological metagenomes</taxon>
    </lineage>
</organism>
<dbReference type="InterPro" id="IPR052716">
    <property type="entry name" value="MOSC_domain"/>
</dbReference>
<accession>A0A6J7SGS2</accession>
<name>A0A6J7SGS2_9ZZZZ</name>
<gene>
    <name evidence="2" type="ORF">UFOPK3268_00284</name>
    <name evidence="3" type="ORF">UFOPK4150_02340</name>
</gene>
<dbReference type="InterPro" id="IPR005302">
    <property type="entry name" value="MoCF_Sase_C"/>
</dbReference>
<dbReference type="PANTHER" id="PTHR36930:SF1">
    <property type="entry name" value="MOSC DOMAIN-CONTAINING PROTEIN"/>
    <property type="match status" value="1"/>
</dbReference>
<feature type="domain" description="MOSC" evidence="1">
    <location>
        <begin position="21"/>
        <end position="177"/>
    </location>
</feature>
<dbReference type="PROSITE" id="PS51340">
    <property type="entry name" value="MOSC"/>
    <property type="match status" value="1"/>
</dbReference>